<dbReference type="Gene3D" id="1.10.565.10">
    <property type="entry name" value="Retinoid X Receptor"/>
    <property type="match status" value="1"/>
</dbReference>
<dbReference type="STRING" id="1611254.A0A2G5T3C1"/>
<evidence type="ECO:0000256" key="1">
    <source>
        <dbReference type="ARBA" id="ARBA00005993"/>
    </source>
</evidence>
<evidence type="ECO:0000256" key="8">
    <source>
        <dbReference type="ARBA" id="ARBA00023170"/>
    </source>
</evidence>
<name>A0A2G5T3C1_9PELO</name>
<dbReference type="GO" id="GO:0003700">
    <property type="term" value="F:DNA-binding transcription factor activity"/>
    <property type="evidence" value="ECO:0007669"/>
    <property type="project" value="InterPro"/>
</dbReference>
<keyword evidence="9" id="KW-0539">Nucleus</keyword>
<proteinExistence type="inferred from homology"/>
<evidence type="ECO:0000259" key="11">
    <source>
        <dbReference type="PROSITE" id="PS51843"/>
    </source>
</evidence>
<feature type="domain" description="NR LBD" evidence="11">
    <location>
        <begin position="126"/>
        <end position="350"/>
    </location>
</feature>
<evidence type="ECO:0000256" key="2">
    <source>
        <dbReference type="ARBA" id="ARBA00022723"/>
    </source>
</evidence>
<feature type="domain" description="Nuclear receptor" evidence="10">
    <location>
        <begin position="20"/>
        <end position="94"/>
    </location>
</feature>
<dbReference type="Pfam" id="PF00105">
    <property type="entry name" value="zf-C4"/>
    <property type="match status" value="1"/>
</dbReference>
<evidence type="ECO:0000313" key="12">
    <source>
        <dbReference type="EMBL" id="PIC21712.1"/>
    </source>
</evidence>
<comment type="similarity">
    <text evidence="1">Belongs to the nuclear hormone receptor family.</text>
</comment>
<evidence type="ECO:0000256" key="7">
    <source>
        <dbReference type="ARBA" id="ARBA00023163"/>
    </source>
</evidence>
<keyword evidence="4" id="KW-0862">Zinc</keyword>
<dbReference type="Gene3D" id="3.30.50.10">
    <property type="entry name" value="Erythroid Transcription Factor GATA-1, subunit A"/>
    <property type="match status" value="1"/>
</dbReference>
<keyword evidence="6" id="KW-0238">DNA-binding</keyword>
<dbReference type="InterPro" id="IPR001628">
    <property type="entry name" value="Znf_hrmn_rcpt"/>
</dbReference>
<keyword evidence="8" id="KW-0675">Receptor</keyword>
<dbReference type="PROSITE" id="PS51030">
    <property type="entry name" value="NUCLEAR_REC_DBD_2"/>
    <property type="match status" value="1"/>
</dbReference>
<evidence type="ECO:0000256" key="5">
    <source>
        <dbReference type="ARBA" id="ARBA00023015"/>
    </source>
</evidence>
<comment type="caution">
    <text evidence="12">The sequence shown here is derived from an EMBL/GenBank/DDBJ whole genome shotgun (WGS) entry which is preliminary data.</text>
</comment>
<dbReference type="GO" id="GO:0043565">
    <property type="term" value="F:sequence-specific DNA binding"/>
    <property type="evidence" value="ECO:0007669"/>
    <property type="project" value="InterPro"/>
</dbReference>
<dbReference type="SMART" id="SM00399">
    <property type="entry name" value="ZnF_C4"/>
    <property type="match status" value="1"/>
</dbReference>
<dbReference type="Pfam" id="PF00104">
    <property type="entry name" value="Hormone_recep"/>
    <property type="match status" value="1"/>
</dbReference>
<keyword evidence="13" id="KW-1185">Reference proteome</keyword>
<dbReference type="InterPro" id="IPR000536">
    <property type="entry name" value="Nucl_hrmn_rcpt_lig-bd"/>
</dbReference>
<dbReference type="PROSITE" id="PS51843">
    <property type="entry name" value="NR_LBD"/>
    <property type="match status" value="1"/>
</dbReference>
<organism evidence="12 13">
    <name type="scientific">Caenorhabditis nigoni</name>
    <dbReference type="NCBI Taxonomy" id="1611254"/>
    <lineage>
        <taxon>Eukaryota</taxon>
        <taxon>Metazoa</taxon>
        <taxon>Ecdysozoa</taxon>
        <taxon>Nematoda</taxon>
        <taxon>Chromadorea</taxon>
        <taxon>Rhabditida</taxon>
        <taxon>Rhabditina</taxon>
        <taxon>Rhabditomorpha</taxon>
        <taxon>Rhabditoidea</taxon>
        <taxon>Rhabditidae</taxon>
        <taxon>Peloderinae</taxon>
        <taxon>Caenorhabditis</taxon>
    </lineage>
</organism>
<evidence type="ECO:0000256" key="9">
    <source>
        <dbReference type="ARBA" id="ARBA00023242"/>
    </source>
</evidence>
<dbReference type="EMBL" id="PDUG01000006">
    <property type="protein sequence ID" value="PIC21712.1"/>
    <property type="molecule type" value="Genomic_DNA"/>
</dbReference>
<dbReference type="PRINTS" id="PR00047">
    <property type="entry name" value="STROIDFINGER"/>
</dbReference>
<reference evidence="13" key="1">
    <citation type="submission" date="2017-10" db="EMBL/GenBank/DDBJ databases">
        <title>Rapid genome shrinkage in a self-fertile nematode reveals novel sperm competition proteins.</title>
        <authorList>
            <person name="Yin D."/>
            <person name="Schwarz E.M."/>
            <person name="Thomas C.G."/>
            <person name="Felde R.L."/>
            <person name="Korf I.F."/>
            <person name="Cutter A.D."/>
            <person name="Schartner C.M."/>
            <person name="Ralston E.J."/>
            <person name="Meyer B.J."/>
            <person name="Haag E.S."/>
        </authorList>
    </citation>
    <scope>NUCLEOTIDE SEQUENCE [LARGE SCALE GENOMIC DNA]</scope>
    <source>
        <strain evidence="13">JU1422</strain>
    </source>
</reference>
<sequence>MSNRARSNVTRPSRPFRAPEKDCKVCKKPAFCEHYGVFSCNSCKSFFKKALDKGPHYCLKLGVCMKNPDLMSKCKACWFQKCVELGMTSCSLRKLRGSNEKLFDLVKNLLLIDVRRTSKIAGFYTSDDPTLDELVVNPRCLKPCEKDPSQILSILDWCFLLNSLQVVFFLDFEFIQNLPTMDKIYMFKANNLNDCMLAGAMRSVQSDWETLRTPTGHAYNTFELINQVDNSKELLKVIEKRVVEKMVDIKVTHEEFVLLSMVFFLDPATPNISETTAKTLAEYQNYYASALLQYCEFYHQKDAPTRFVDLLSIKSIVHKNTSDLKYLYLTFQNAITDLKIKKILFSTCDLPGAPQTYLGSENG</sequence>
<accession>A0A2G5T3C1</accession>
<evidence type="ECO:0000313" key="13">
    <source>
        <dbReference type="Proteomes" id="UP000230233"/>
    </source>
</evidence>
<keyword evidence="3" id="KW-0863">Zinc-finger</keyword>
<keyword evidence="5" id="KW-0805">Transcription regulation</keyword>
<dbReference type="InterPro" id="IPR013088">
    <property type="entry name" value="Znf_NHR/GATA"/>
</dbReference>
<dbReference type="PANTHER" id="PTHR45886">
    <property type="entry name" value="NUCLEAR HORMONE RECEPTOR FAMILY-RELATED-RELATED"/>
    <property type="match status" value="1"/>
</dbReference>
<evidence type="ECO:0000259" key="10">
    <source>
        <dbReference type="PROSITE" id="PS51030"/>
    </source>
</evidence>
<dbReference type="PANTHER" id="PTHR45886:SF5">
    <property type="entry name" value="NUCLEAR HORMONE RECEPTOR FAMILY"/>
    <property type="match status" value="1"/>
</dbReference>
<keyword evidence="7" id="KW-0804">Transcription</keyword>
<dbReference type="Proteomes" id="UP000230233">
    <property type="component" value="Chromosome X"/>
</dbReference>
<evidence type="ECO:0008006" key="14">
    <source>
        <dbReference type="Google" id="ProtNLM"/>
    </source>
</evidence>
<dbReference type="SUPFAM" id="SSF57716">
    <property type="entry name" value="Glucocorticoid receptor-like (DNA-binding domain)"/>
    <property type="match status" value="1"/>
</dbReference>
<evidence type="ECO:0000256" key="3">
    <source>
        <dbReference type="ARBA" id="ARBA00022771"/>
    </source>
</evidence>
<dbReference type="GO" id="GO:0008270">
    <property type="term" value="F:zinc ion binding"/>
    <property type="evidence" value="ECO:0007669"/>
    <property type="project" value="UniProtKB-KW"/>
</dbReference>
<evidence type="ECO:0000256" key="6">
    <source>
        <dbReference type="ARBA" id="ARBA00023125"/>
    </source>
</evidence>
<dbReference type="SMART" id="SM00430">
    <property type="entry name" value="HOLI"/>
    <property type="match status" value="1"/>
</dbReference>
<protein>
    <recommendedName>
        <fullName evidence="14">Nuclear receptor domain-containing protein</fullName>
    </recommendedName>
</protein>
<keyword evidence="2" id="KW-0479">Metal-binding</keyword>
<dbReference type="AlphaFoldDB" id="A0A2G5T3C1"/>
<evidence type="ECO:0000256" key="4">
    <source>
        <dbReference type="ARBA" id="ARBA00022833"/>
    </source>
</evidence>
<gene>
    <name evidence="12" type="primary">Cnig_chr_X.g26451</name>
    <name evidence="12" type="ORF">B9Z55_026451</name>
</gene>
<dbReference type="InterPro" id="IPR035500">
    <property type="entry name" value="NHR-like_dom_sf"/>
</dbReference>
<dbReference type="SUPFAM" id="SSF48508">
    <property type="entry name" value="Nuclear receptor ligand-binding domain"/>
    <property type="match status" value="1"/>
</dbReference>